<feature type="transmembrane region" description="Helical" evidence="11">
    <location>
        <begin position="89"/>
        <end position="107"/>
    </location>
</feature>
<feature type="transmembrane region" description="Helical" evidence="11">
    <location>
        <begin position="373"/>
        <end position="394"/>
    </location>
</feature>
<evidence type="ECO:0000259" key="12">
    <source>
        <dbReference type="PROSITE" id="PS50850"/>
    </source>
</evidence>
<dbReference type="EMBL" id="JACCCC010000001">
    <property type="protein sequence ID" value="NYE47757.1"/>
    <property type="molecule type" value="Genomic_DNA"/>
</dbReference>
<dbReference type="PANTHER" id="PTHR43045:SF1">
    <property type="entry name" value="SHIKIMATE TRANSPORTER"/>
    <property type="match status" value="1"/>
</dbReference>
<organism evidence="13 14">
    <name type="scientific">Spinactinospora alkalitolerans</name>
    <dbReference type="NCBI Taxonomy" id="687207"/>
    <lineage>
        <taxon>Bacteria</taxon>
        <taxon>Bacillati</taxon>
        <taxon>Actinomycetota</taxon>
        <taxon>Actinomycetes</taxon>
        <taxon>Streptosporangiales</taxon>
        <taxon>Nocardiopsidaceae</taxon>
        <taxon>Spinactinospora</taxon>
    </lineage>
</organism>
<dbReference type="FunFam" id="1.20.1250.20:FF:000001">
    <property type="entry name" value="Dicarboxylate MFS transporter"/>
    <property type="match status" value="1"/>
</dbReference>
<keyword evidence="14" id="KW-1185">Reference proteome</keyword>
<proteinExistence type="inferred from homology"/>
<dbReference type="RefSeq" id="WP_179643652.1">
    <property type="nucleotide sequence ID" value="NZ_BAAAYY010000008.1"/>
</dbReference>
<evidence type="ECO:0000256" key="6">
    <source>
        <dbReference type="ARBA" id="ARBA00022847"/>
    </source>
</evidence>
<keyword evidence="7 11" id="KW-1133">Transmembrane helix</keyword>
<evidence type="ECO:0000256" key="3">
    <source>
        <dbReference type="ARBA" id="ARBA00022448"/>
    </source>
</evidence>
<evidence type="ECO:0000313" key="14">
    <source>
        <dbReference type="Proteomes" id="UP000589036"/>
    </source>
</evidence>
<dbReference type="InterPro" id="IPR005829">
    <property type="entry name" value="Sugar_transporter_CS"/>
</dbReference>
<feature type="transmembrane region" description="Helical" evidence="11">
    <location>
        <begin position="308"/>
        <end position="327"/>
    </location>
</feature>
<dbReference type="PANTHER" id="PTHR43045">
    <property type="entry name" value="SHIKIMATE TRANSPORTER"/>
    <property type="match status" value="1"/>
</dbReference>
<dbReference type="PROSITE" id="PS00217">
    <property type="entry name" value="SUGAR_TRANSPORT_2"/>
    <property type="match status" value="1"/>
</dbReference>
<dbReference type="InterPro" id="IPR020846">
    <property type="entry name" value="MFS_dom"/>
</dbReference>
<comment type="subcellular location">
    <subcellularLocation>
        <location evidence="1">Cell membrane</location>
        <topology evidence="1">Multi-pass membrane protein</topology>
    </subcellularLocation>
</comment>
<keyword evidence="6" id="KW-0769">Symport</keyword>
<name>A0A852TWS1_9ACTN</name>
<evidence type="ECO:0000256" key="9">
    <source>
        <dbReference type="ARBA" id="ARBA00037295"/>
    </source>
</evidence>
<keyword evidence="8 11" id="KW-0472">Membrane</keyword>
<dbReference type="CDD" id="cd17369">
    <property type="entry name" value="MFS_ShiA_like"/>
    <property type="match status" value="1"/>
</dbReference>
<reference evidence="13 14" key="1">
    <citation type="submission" date="2020-07" db="EMBL/GenBank/DDBJ databases">
        <title>Sequencing the genomes of 1000 actinobacteria strains.</title>
        <authorList>
            <person name="Klenk H.-P."/>
        </authorList>
    </citation>
    <scope>NUCLEOTIDE SEQUENCE [LARGE SCALE GENOMIC DNA]</scope>
    <source>
        <strain evidence="13 14">CXB654</strain>
    </source>
</reference>
<keyword evidence="3" id="KW-0813">Transport</keyword>
<dbReference type="GO" id="GO:0015293">
    <property type="term" value="F:symporter activity"/>
    <property type="evidence" value="ECO:0007669"/>
    <property type="project" value="UniProtKB-KW"/>
</dbReference>
<feature type="domain" description="Major facilitator superfamily (MFS) profile" evidence="12">
    <location>
        <begin position="16"/>
        <end position="426"/>
    </location>
</feature>
<dbReference type="Gene3D" id="1.20.1250.20">
    <property type="entry name" value="MFS general substrate transporter like domains"/>
    <property type="match status" value="2"/>
</dbReference>
<evidence type="ECO:0000256" key="8">
    <source>
        <dbReference type="ARBA" id="ARBA00023136"/>
    </source>
</evidence>
<dbReference type="SUPFAM" id="SSF103473">
    <property type="entry name" value="MFS general substrate transporter"/>
    <property type="match status" value="1"/>
</dbReference>
<keyword evidence="5 11" id="KW-0812">Transmembrane</keyword>
<evidence type="ECO:0000256" key="5">
    <source>
        <dbReference type="ARBA" id="ARBA00022692"/>
    </source>
</evidence>
<feature type="transmembrane region" description="Helical" evidence="11">
    <location>
        <begin position="277"/>
        <end position="296"/>
    </location>
</feature>
<gene>
    <name evidence="13" type="ORF">HDA32_002877</name>
</gene>
<comment type="caution">
    <text evidence="13">The sequence shown here is derived from an EMBL/GenBank/DDBJ whole genome shotgun (WGS) entry which is preliminary data.</text>
</comment>
<dbReference type="AlphaFoldDB" id="A0A852TWS1"/>
<evidence type="ECO:0000256" key="11">
    <source>
        <dbReference type="SAM" id="Phobius"/>
    </source>
</evidence>
<protein>
    <recommendedName>
        <fullName evidence="10">Putative proline/betaine transporter</fullName>
    </recommendedName>
</protein>
<dbReference type="Pfam" id="PF07690">
    <property type="entry name" value="MFS_1"/>
    <property type="match status" value="1"/>
</dbReference>
<dbReference type="InterPro" id="IPR036259">
    <property type="entry name" value="MFS_trans_sf"/>
</dbReference>
<dbReference type="GO" id="GO:0005886">
    <property type="term" value="C:plasma membrane"/>
    <property type="evidence" value="ECO:0007669"/>
    <property type="project" value="UniProtKB-SubCell"/>
</dbReference>
<keyword evidence="4" id="KW-1003">Cell membrane</keyword>
<comment type="similarity">
    <text evidence="2">Belongs to the major facilitator superfamily. Metabolite:H+ Symporter (MHS) family (TC 2.A.1.6) family.</text>
</comment>
<evidence type="ECO:0000256" key="2">
    <source>
        <dbReference type="ARBA" id="ARBA00008240"/>
    </source>
</evidence>
<feature type="transmembrane region" description="Helical" evidence="11">
    <location>
        <begin position="400"/>
        <end position="421"/>
    </location>
</feature>
<feature type="transmembrane region" description="Helical" evidence="11">
    <location>
        <begin position="192"/>
        <end position="211"/>
    </location>
</feature>
<feature type="transmembrane region" description="Helical" evidence="11">
    <location>
        <begin position="162"/>
        <end position="180"/>
    </location>
</feature>
<feature type="transmembrane region" description="Helical" evidence="11">
    <location>
        <begin position="31"/>
        <end position="47"/>
    </location>
</feature>
<feature type="transmembrane region" description="Helical" evidence="11">
    <location>
        <begin position="333"/>
        <end position="353"/>
    </location>
</feature>
<dbReference type="Proteomes" id="UP000589036">
    <property type="component" value="Unassembled WGS sequence"/>
</dbReference>
<dbReference type="PROSITE" id="PS00216">
    <property type="entry name" value="SUGAR_TRANSPORT_1"/>
    <property type="match status" value="1"/>
</dbReference>
<evidence type="ECO:0000313" key="13">
    <source>
        <dbReference type="EMBL" id="NYE47757.1"/>
    </source>
</evidence>
<feature type="transmembrane region" description="Helical" evidence="11">
    <location>
        <begin position="54"/>
        <end position="77"/>
    </location>
</feature>
<evidence type="ECO:0000256" key="1">
    <source>
        <dbReference type="ARBA" id="ARBA00004651"/>
    </source>
</evidence>
<comment type="function">
    <text evidence="9">May be a proton symporter involved in the uptake of osmolytes such as proline and glycine betaine.</text>
</comment>
<dbReference type="InterPro" id="IPR011701">
    <property type="entry name" value="MFS"/>
</dbReference>
<accession>A0A852TWS1</accession>
<evidence type="ECO:0000256" key="7">
    <source>
        <dbReference type="ARBA" id="ARBA00022989"/>
    </source>
</evidence>
<sequence>MTHQPNGSPAQPMPKVVAASLSGAMLEWYDFNLYGISAALVFSRLFFPDIDPVLGTLASLATFGVGFVSRPIGALVFGHLGDRVGRKQVLVTTMMIIGGATFLIGLLPDYHSIGLWAPALLVLLRLVQGLGLGGEFGGASLLTVEHAPRARRGFWGSLPQTGGAIGYLIAVSVVSLFAALPDDQFLSWGWRIPFLLSAVLLAVGLVVRLKIQETPAFDEVKRTGRRERIPLWTALRRYPRSIAVAFGARIGEAGSSQIYQPFVISYVTTSLGYGENVALTGVVLYNVIALALIPVAGAISDRVGRRPLYLAGGVLVALTAFPYFWLLNSGSTWWAWTAMALAALGSAVCMSSLQATLFTEMFGVRVRYSGMSFAYQTSAMVAGFVPAAATSLLVASGGAIWPVAALVAALGLASVVSTAFMRETRELDVSELESRGTGARTAAGDP</sequence>
<feature type="transmembrane region" description="Helical" evidence="11">
    <location>
        <begin position="119"/>
        <end position="142"/>
    </location>
</feature>
<evidence type="ECO:0000256" key="4">
    <source>
        <dbReference type="ARBA" id="ARBA00022475"/>
    </source>
</evidence>
<evidence type="ECO:0000256" key="10">
    <source>
        <dbReference type="ARBA" id="ARBA00039918"/>
    </source>
</evidence>
<dbReference type="PROSITE" id="PS50850">
    <property type="entry name" value="MFS"/>
    <property type="match status" value="1"/>
</dbReference>